<sequence length="63" mass="7236">METIIRRSSRVRAKKNGKYIEHIKTLHSVAGDLLIMTDILSEDKLRNVIAEYENLIGDLLNIN</sequence>
<accession>A0A6C0LWL8</accession>
<proteinExistence type="predicted"/>
<dbReference type="EMBL" id="MN740567">
    <property type="protein sequence ID" value="QHU34131.1"/>
    <property type="molecule type" value="Genomic_DNA"/>
</dbReference>
<reference evidence="1" key="1">
    <citation type="journal article" date="2020" name="Nature">
        <title>Giant virus diversity and host interactions through global metagenomics.</title>
        <authorList>
            <person name="Schulz F."/>
            <person name="Roux S."/>
            <person name="Paez-Espino D."/>
            <person name="Jungbluth S."/>
            <person name="Walsh D.A."/>
            <person name="Denef V.J."/>
            <person name="McMahon K.D."/>
            <person name="Konstantinidis K.T."/>
            <person name="Eloe-Fadrosh E.A."/>
            <person name="Kyrpides N.C."/>
            <person name="Woyke T."/>
        </authorList>
    </citation>
    <scope>NUCLEOTIDE SEQUENCE</scope>
    <source>
        <strain evidence="1">GVMAG-S-1016713-123</strain>
    </source>
</reference>
<dbReference type="AlphaFoldDB" id="A0A6C0LWL8"/>
<evidence type="ECO:0000313" key="1">
    <source>
        <dbReference type="EMBL" id="QHU34131.1"/>
    </source>
</evidence>
<name>A0A6C0LWL8_9ZZZZ</name>
<organism evidence="1">
    <name type="scientific">viral metagenome</name>
    <dbReference type="NCBI Taxonomy" id="1070528"/>
    <lineage>
        <taxon>unclassified sequences</taxon>
        <taxon>metagenomes</taxon>
        <taxon>organismal metagenomes</taxon>
    </lineage>
</organism>
<protein>
    <submittedName>
        <fullName evidence="1">Uncharacterized protein</fullName>
    </submittedName>
</protein>